<feature type="compositionally biased region" description="Basic and acidic residues" evidence="1">
    <location>
        <begin position="27"/>
        <end position="47"/>
    </location>
</feature>
<evidence type="ECO:0000256" key="1">
    <source>
        <dbReference type="SAM" id="MobiDB-lite"/>
    </source>
</evidence>
<evidence type="ECO:0000313" key="3">
    <source>
        <dbReference type="Proteomes" id="UP000314294"/>
    </source>
</evidence>
<dbReference type="AlphaFoldDB" id="A0A4Z2HZA2"/>
<gene>
    <name evidence="2" type="ORF">EYF80_019496</name>
</gene>
<feature type="region of interest" description="Disordered" evidence="1">
    <location>
        <begin position="1"/>
        <end position="48"/>
    </location>
</feature>
<accession>A0A4Z2HZA2</accession>
<sequence length="128" mass="13832">MECEKTKGRKKTSRRVRPLCFASRGAAADERSREEKPRTPPLGEKEGVPNADTFLLLLLLLLLALKPAAVIPDACQRAAAVDCVDVCAAGRPDQETLFVPLASVPHGHCQQVSKNALYKAKRAARGSL</sequence>
<comment type="caution">
    <text evidence="2">The sequence shown here is derived from an EMBL/GenBank/DDBJ whole genome shotgun (WGS) entry which is preliminary data.</text>
</comment>
<dbReference type="Proteomes" id="UP000314294">
    <property type="component" value="Unassembled WGS sequence"/>
</dbReference>
<proteinExistence type="predicted"/>
<feature type="compositionally biased region" description="Basic residues" evidence="1">
    <location>
        <begin position="7"/>
        <end position="17"/>
    </location>
</feature>
<evidence type="ECO:0000313" key="2">
    <source>
        <dbReference type="EMBL" id="TNN70282.1"/>
    </source>
</evidence>
<keyword evidence="3" id="KW-1185">Reference proteome</keyword>
<organism evidence="2 3">
    <name type="scientific">Liparis tanakae</name>
    <name type="common">Tanaka's snailfish</name>
    <dbReference type="NCBI Taxonomy" id="230148"/>
    <lineage>
        <taxon>Eukaryota</taxon>
        <taxon>Metazoa</taxon>
        <taxon>Chordata</taxon>
        <taxon>Craniata</taxon>
        <taxon>Vertebrata</taxon>
        <taxon>Euteleostomi</taxon>
        <taxon>Actinopterygii</taxon>
        <taxon>Neopterygii</taxon>
        <taxon>Teleostei</taxon>
        <taxon>Neoteleostei</taxon>
        <taxon>Acanthomorphata</taxon>
        <taxon>Eupercaria</taxon>
        <taxon>Perciformes</taxon>
        <taxon>Cottioidei</taxon>
        <taxon>Cottales</taxon>
        <taxon>Liparidae</taxon>
        <taxon>Liparis</taxon>
    </lineage>
</organism>
<protein>
    <submittedName>
        <fullName evidence="2">Uncharacterized protein</fullName>
    </submittedName>
</protein>
<dbReference type="EMBL" id="SRLO01000165">
    <property type="protein sequence ID" value="TNN70282.1"/>
    <property type="molecule type" value="Genomic_DNA"/>
</dbReference>
<name>A0A4Z2HZA2_9TELE</name>
<reference evidence="2 3" key="1">
    <citation type="submission" date="2019-03" db="EMBL/GenBank/DDBJ databases">
        <title>First draft genome of Liparis tanakae, snailfish: a comprehensive survey of snailfish specific genes.</title>
        <authorList>
            <person name="Kim W."/>
            <person name="Song I."/>
            <person name="Jeong J.-H."/>
            <person name="Kim D."/>
            <person name="Kim S."/>
            <person name="Ryu S."/>
            <person name="Song J.Y."/>
            <person name="Lee S.K."/>
        </authorList>
    </citation>
    <scope>NUCLEOTIDE SEQUENCE [LARGE SCALE GENOMIC DNA]</scope>
    <source>
        <tissue evidence="2">Muscle</tissue>
    </source>
</reference>